<dbReference type="EC" id="4.2.1.3" evidence="3 9"/>
<keyword evidence="9" id="KW-0004">4Fe-4S</keyword>
<dbReference type="Proteomes" id="UP000051952">
    <property type="component" value="Unassembled WGS sequence"/>
</dbReference>
<dbReference type="InterPro" id="IPR015928">
    <property type="entry name" value="Aconitase/3IPM_dehydase_swvl"/>
</dbReference>
<comment type="function">
    <text evidence="9">Catalyzes the isomerization of citrate to isocitrate via cis-aconitate.</text>
</comment>
<dbReference type="Gene3D" id="3.20.19.10">
    <property type="entry name" value="Aconitase, domain 4"/>
    <property type="match status" value="1"/>
</dbReference>
<keyword evidence="5 9" id="KW-0408">Iron</keyword>
<dbReference type="Gene3D" id="6.10.190.10">
    <property type="match status" value="1"/>
</dbReference>
<feature type="domain" description="Aconitase/3-isopropylmalate dehydratase large subunit alpha/beta/alpha" evidence="10">
    <location>
        <begin position="62"/>
        <end position="563"/>
    </location>
</feature>
<dbReference type="GO" id="GO:0072350">
    <property type="term" value="P:tricarboxylic acid metabolic process"/>
    <property type="evidence" value="ECO:0007669"/>
    <property type="project" value="UniProtKB-ARBA"/>
</dbReference>
<dbReference type="OrthoDB" id="2224430at2759"/>
<dbReference type="InterPro" id="IPR036008">
    <property type="entry name" value="Aconitase_4Fe-4S_dom"/>
</dbReference>
<dbReference type="FunFam" id="3.20.19.10:FF:000001">
    <property type="entry name" value="Aconitate hydratase"/>
    <property type="match status" value="1"/>
</dbReference>
<dbReference type="InterPro" id="IPR015931">
    <property type="entry name" value="Acnase/IPM_dHydase_lsu_aba_1/3"/>
</dbReference>
<accession>A0A0S4J7M0</accession>
<reference evidence="13" key="1">
    <citation type="submission" date="2015-09" db="EMBL/GenBank/DDBJ databases">
        <authorList>
            <consortium name="Pathogen Informatics"/>
        </authorList>
    </citation>
    <scope>NUCLEOTIDE SEQUENCE [LARGE SCALE GENOMIC DNA]</scope>
    <source>
        <strain evidence="13">Lake Konstanz</strain>
    </source>
</reference>
<keyword evidence="7 9" id="KW-0456">Lyase</keyword>
<dbReference type="NCBIfam" id="NF009520">
    <property type="entry name" value="PRK12881.1"/>
    <property type="match status" value="1"/>
</dbReference>
<gene>
    <name evidence="12" type="ORF">BSAL_06095</name>
</gene>
<dbReference type="FunFam" id="3.30.499.10:FF:000002">
    <property type="entry name" value="Aconitate hydratase"/>
    <property type="match status" value="1"/>
</dbReference>
<dbReference type="Pfam" id="PF00694">
    <property type="entry name" value="Aconitase_C"/>
    <property type="match status" value="1"/>
</dbReference>
<evidence type="ECO:0000256" key="7">
    <source>
        <dbReference type="ARBA" id="ARBA00023239"/>
    </source>
</evidence>
<comment type="similarity">
    <text evidence="2 9">Belongs to the aconitase/IPM isomerase family.</text>
</comment>
<dbReference type="OMA" id="FNTYVAR"/>
<protein>
    <recommendedName>
        <fullName evidence="3 9">Aconitate hydratase</fullName>
        <shortName evidence="9">Aconitase</shortName>
        <ecNumber evidence="3 9">4.2.1.3</ecNumber>
    </recommendedName>
</protein>
<evidence type="ECO:0000313" key="12">
    <source>
        <dbReference type="EMBL" id="CUG84575.1"/>
    </source>
</evidence>
<evidence type="ECO:0000259" key="10">
    <source>
        <dbReference type="Pfam" id="PF00330"/>
    </source>
</evidence>
<keyword evidence="6 9" id="KW-0411">Iron-sulfur</keyword>
<organism evidence="12 13">
    <name type="scientific">Bodo saltans</name>
    <name type="common">Flagellated protozoan</name>
    <dbReference type="NCBI Taxonomy" id="75058"/>
    <lineage>
        <taxon>Eukaryota</taxon>
        <taxon>Discoba</taxon>
        <taxon>Euglenozoa</taxon>
        <taxon>Kinetoplastea</taxon>
        <taxon>Metakinetoplastina</taxon>
        <taxon>Eubodonida</taxon>
        <taxon>Bodonidae</taxon>
        <taxon>Bodo</taxon>
    </lineage>
</organism>
<dbReference type="AlphaFoldDB" id="A0A0S4J7M0"/>
<evidence type="ECO:0000256" key="6">
    <source>
        <dbReference type="ARBA" id="ARBA00023014"/>
    </source>
</evidence>
<proteinExistence type="inferred from homology"/>
<dbReference type="VEuPathDB" id="TriTrypDB:BSAL_06095"/>
<name>A0A0S4J7M0_BODSA</name>
<evidence type="ECO:0000256" key="1">
    <source>
        <dbReference type="ARBA" id="ARBA00001966"/>
    </source>
</evidence>
<dbReference type="GO" id="GO:0003994">
    <property type="term" value="F:aconitate hydratase activity"/>
    <property type="evidence" value="ECO:0007669"/>
    <property type="project" value="UniProtKB-EC"/>
</dbReference>
<dbReference type="CDD" id="cd01586">
    <property type="entry name" value="AcnA_IRP"/>
    <property type="match status" value="1"/>
</dbReference>
<dbReference type="Pfam" id="PF00330">
    <property type="entry name" value="Aconitase"/>
    <property type="match status" value="1"/>
</dbReference>
<evidence type="ECO:0000256" key="9">
    <source>
        <dbReference type="RuleBase" id="RU361275"/>
    </source>
</evidence>
<dbReference type="InterPro" id="IPR018136">
    <property type="entry name" value="Aconitase_4Fe-4S_BS"/>
</dbReference>
<comment type="catalytic activity">
    <reaction evidence="8 9">
        <text>citrate = D-threo-isocitrate</text>
        <dbReference type="Rhea" id="RHEA:10336"/>
        <dbReference type="ChEBI" id="CHEBI:15562"/>
        <dbReference type="ChEBI" id="CHEBI:16947"/>
        <dbReference type="EC" id="4.2.1.3"/>
    </reaction>
</comment>
<evidence type="ECO:0000256" key="2">
    <source>
        <dbReference type="ARBA" id="ARBA00007185"/>
    </source>
</evidence>
<dbReference type="NCBIfam" id="TIGR01341">
    <property type="entry name" value="aconitase_1"/>
    <property type="match status" value="1"/>
</dbReference>
<keyword evidence="13" id="KW-1185">Reference proteome</keyword>
<dbReference type="InterPro" id="IPR006249">
    <property type="entry name" value="Aconitase/IRP2"/>
</dbReference>
<dbReference type="GO" id="GO:0051539">
    <property type="term" value="F:4 iron, 4 sulfur cluster binding"/>
    <property type="evidence" value="ECO:0007669"/>
    <property type="project" value="UniProtKB-KW"/>
</dbReference>
<dbReference type="EMBL" id="CYKH01001125">
    <property type="protein sequence ID" value="CUG84575.1"/>
    <property type="molecule type" value="Genomic_DNA"/>
</dbReference>
<dbReference type="PROSITE" id="PS00450">
    <property type="entry name" value="ACONITASE_1"/>
    <property type="match status" value="1"/>
</dbReference>
<dbReference type="GO" id="GO:0046872">
    <property type="term" value="F:metal ion binding"/>
    <property type="evidence" value="ECO:0007669"/>
    <property type="project" value="UniProtKB-KW"/>
</dbReference>
<feature type="domain" description="Aconitase A/isopropylmalate dehydratase small subunit swivel" evidence="11">
    <location>
        <begin position="693"/>
        <end position="821"/>
    </location>
</feature>
<dbReference type="PANTHER" id="PTHR11670">
    <property type="entry name" value="ACONITASE/IRON-RESPONSIVE ELEMENT FAMILY MEMBER"/>
    <property type="match status" value="1"/>
</dbReference>
<comment type="cofactor">
    <cofactor evidence="1">
        <name>[4Fe-4S] cluster</name>
        <dbReference type="ChEBI" id="CHEBI:49883"/>
    </cofactor>
</comment>
<evidence type="ECO:0000259" key="11">
    <source>
        <dbReference type="Pfam" id="PF00694"/>
    </source>
</evidence>
<evidence type="ECO:0000256" key="8">
    <source>
        <dbReference type="ARBA" id="ARBA00023501"/>
    </source>
</evidence>
<keyword evidence="4" id="KW-0479">Metal-binding</keyword>
<dbReference type="InterPro" id="IPR000573">
    <property type="entry name" value="AconitaseA/IPMdHydase_ssu_swvl"/>
</dbReference>
<dbReference type="InterPro" id="IPR001030">
    <property type="entry name" value="Acoase/IPM_deHydtase_lsu_aba"/>
</dbReference>
<evidence type="ECO:0000256" key="4">
    <source>
        <dbReference type="ARBA" id="ARBA00022723"/>
    </source>
</evidence>
<dbReference type="InterPro" id="IPR044137">
    <property type="entry name" value="AcnA_IRP_Swivel"/>
</dbReference>
<dbReference type="SUPFAM" id="SSF53732">
    <property type="entry name" value="Aconitase iron-sulfur domain"/>
    <property type="match status" value="1"/>
</dbReference>
<dbReference type="PROSITE" id="PS01244">
    <property type="entry name" value="ACONITASE_2"/>
    <property type="match status" value="1"/>
</dbReference>
<dbReference type="NCBIfam" id="NF006757">
    <property type="entry name" value="PRK09277.1"/>
    <property type="match status" value="1"/>
</dbReference>
<evidence type="ECO:0000313" key="13">
    <source>
        <dbReference type="Proteomes" id="UP000051952"/>
    </source>
</evidence>
<dbReference type="SUPFAM" id="SSF52016">
    <property type="entry name" value="LeuD/IlvD-like"/>
    <property type="match status" value="1"/>
</dbReference>
<dbReference type="CDD" id="cd01580">
    <property type="entry name" value="AcnA_IRP_Swivel"/>
    <property type="match status" value="1"/>
</dbReference>
<dbReference type="FunFam" id="3.30.499.10:FF:000005">
    <property type="entry name" value="cytoplasmic aconitate hydratase"/>
    <property type="match status" value="1"/>
</dbReference>
<evidence type="ECO:0000256" key="5">
    <source>
        <dbReference type="ARBA" id="ARBA00023004"/>
    </source>
</evidence>
<evidence type="ECO:0000256" key="3">
    <source>
        <dbReference type="ARBA" id="ARBA00012926"/>
    </source>
</evidence>
<dbReference type="PRINTS" id="PR00415">
    <property type="entry name" value="ACONITASE"/>
</dbReference>
<sequence>MSQPNPFDRLLATIEDGKYKFYDFTKLNDARLAALPVSVRVVLEAAVRGCDEFLITSADVEKILDWVNTQGKVEIPFRPARVLMQDFTGVPAVVDLAAMRDCVARLGGNPAAINPLVPVDLVIDHSVQVDASRTADAKDQNEAKEFERNSERFTFLKWGSTAFEGLQIIPPGNGIVHQVNLEYLARVVFNQDGLLYPDTLVGTDSHTTMINGLGCLGWGVGGIEAEAAMLGQPQSMVLPEVVGFELTGKLAPAATATDSVLTITAILRKFGVVGKFVEFYGAGVASLSLADRATISNMAPEYGATCGFFPVDESSLEYLVQTGRSAEHVNYVRSYLKAVGLFADYTVTNTSAFSAKLSLDLSTVEPCIAGPKRPHDLVAVKDQKADFTKCLNNVENNFKGFAVAESHRTATANLSFEGKDYTIHHGDIVIAAITSCTNTSNPNVLIAAGLVAKKAAERGLFIAPYIKTSLSPGSQAVEKYLAKCNLLEPFAQQGFTIAGYGCMTCIGNSGQLYPGVGEAFVDNKIVCSSVLSGNRNFEARVHPDTAANFLASPPLVVAYALAGTMDIDLVQEPLGKGADGNNVYLKDVWPSQEEVQALVREHVTSEVFSEVYSRIKQGNARWDSLVVPTNPNQFQWDDASTYIHNPPFFAAMAMELPQRGDIKGAYCLLSLGDSVTTDHISPAGDIAKSSSAAKYLNERGIQKADFNTYGARRGNDLVMVRGTFANTRLANRVVGPGATGPVTVHIPSGEQSSIYDASARYIADGNDLIILAGKEYGSGSSRDWAAKGPYMLGVKAVIAESFERIHRSNLVGMGIVPLCYKAGENAASLGLKGNEQFDITFGGELIPAQDVTVTTSTGKTFTATLRLDTAAEIAYYRNGGILHYVLRNKIKASA</sequence>
<dbReference type="Gene3D" id="3.30.499.10">
    <property type="entry name" value="Aconitase, domain 3"/>
    <property type="match status" value="2"/>
</dbReference>